<evidence type="ECO:0000313" key="3">
    <source>
        <dbReference type="Proteomes" id="UP000887013"/>
    </source>
</evidence>
<feature type="region of interest" description="Disordered" evidence="1">
    <location>
        <begin position="1"/>
        <end position="26"/>
    </location>
</feature>
<reference evidence="2" key="1">
    <citation type="submission" date="2020-08" db="EMBL/GenBank/DDBJ databases">
        <title>Multicomponent nature underlies the extraordinary mechanical properties of spider dragline silk.</title>
        <authorList>
            <person name="Kono N."/>
            <person name="Nakamura H."/>
            <person name="Mori M."/>
            <person name="Yoshida Y."/>
            <person name="Ohtoshi R."/>
            <person name="Malay A.D."/>
            <person name="Moran D.A.P."/>
            <person name="Tomita M."/>
            <person name="Numata K."/>
            <person name="Arakawa K."/>
        </authorList>
    </citation>
    <scope>NUCLEOTIDE SEQUENCE</scope>
</reference>
<protein>
    <submittedName>
        <fullName evidence="2">Uncharacterized protein</fullName>
    </submittedName>
</protein>
<keyword evidence="3" id="KW-1185">Reference proteome</keyword>
<comment type="caution">
    <text evidence="2">The sequence shown here is derived from an EMBL/GenBank/DDBJ whole genome shotgun (WGS) entry which is preliminary data.</text>
</comment>
<sequence length="96" mass="10692">MSIRRRGERGGLNGSIDAGSQPPLTGQHIRHFLETRRVQRVVTERCSDKIGPAVGGLISRVDQRGLGELSFMGVKKKKEHGHQIERFINMCGERNG</sequence>
<accession>A0A8X6PSH7</accession>
<dbReference type="EMBL" id="BMAW01072048">
    <property type="protein sequence ID" value="GFT81006.1"/>
    <property type="molecule type" value="Genomic_DNA"/>
</dbReference>
<dbReference type="Proteomes" id="UP000887013">
    <property type="component" value="Unassembled WGS sequence"/>
</dbReference>
<gene>
    <name evidence="2" type="ORF">NPIL_306531</name>
</gene>
<dbReference type="AlphaFoldDB" id="A0A8X6PSH7"/>
<name>A0A8X6PSH7_NEPPI</name>
<proteinExistence type="predicted"/>
<evidence type="ECO:0000313" key="2">
    <source>
        <dbReference type="EMBL" id="GFT81006.1"/>
    </source>
</evidence>
<organism evidence="2 3">
    <name type="scientific">Nephila pilipes</name>
    <name type="common">Giant wood spider</name>
    <name type="synonym">Nephila maculata</name>
    <dbReference type="NCBI Taxonomy" id="299642"/>
    <lineage>
        <taxon>Eukaryota</taxon>
        <taxon>Metazoa</taxon>
        <taxon>Ecdysozoa</taxon>
        <taxon>Arthropoda</taxon>
        <taxon>Chelicerata</taxon>
        <taxon>Arachnida</taxon>
        <taxon>Araneae</taxon>
        <taxon>Araneomorphae</taxon>
        <taxon>Entelegynae</taxon>
        <taxon>Araneoidea</taxon>
        <taxon>Nephilidae</taxon>
        <taxon>Nephila</taxon>
    </lineage>
</organism>
<evidence type="ECO:0000256" key="1">
    <source>
        <dbReference type="SAM" id="MobiDB-lite"/>
    </source>
</evidence>